<organism evidence="1 2">
    <name type="scientific">Apiospora aurea</name>
    <dbReference type="NCBI Taxonomy" id="335848"/>
    <lineage>
        <taxon>Eukaryota</taxon>
        <taxon>Fungi</taxon>
        <taxon>Dikarya</taxon>
        <taxon>Ascomycota</taxon>
        <taxon>Pezizomycotina</taxon>
        <taxon>Sordariomycetes</taxon>
        <taxon>Xylariomycetidae</taxon>
        <taxon>Amphisphaeriales</taxon>
        <taxon>Apiosporaceae</taxon>
        <taxon>Apiospora</taxon>
    </lineage>
</organism>
<evidence type="ECO:0000313" key="1">
    <source>
        <dbReference type="EMBL" id="KAK7946991.1"/>
    </source>
</evidence>
<comment type="caution">
    <text evidence="1">The sequence shown here is derived from an EMBL/GenBank/DDBJ whole genome shotgun (WGS) entry which is preliminary data.</text>
</comment>
<accession>A0ABR1Q582</accession>
<name>A0ABR1Q582_9PEZI</name>
<keyword evidence="2" id="KW-1185">Reference proteome</keyword>
<dbReference type="Proteomes" id="UP001391051">
    <property type="component" value="Unassembled WGS sequence"/>
</dbReference>
<protein>
    <submittedName>
        <fullName evidence="1">Efflux protein</fullName>
    </submittedName>
</protein>
<sequence>MPCHENDPEVCWLLVEVPEFETFCPIQKGILPPDTCPQSLAYFSAYQALLDDYYVAKAALILEMPAAELRRVSVLYGPKPFSLVERTGDSARVAANGVVAGGSLANGHFLHSAGAMCGMLGHAHRFLEYWRGRDAGHGAAAAIWRLADRIRRDSDALLAVSAREFSRAVPSNFGAERGRRRAAASGIARETTQQNVGTVAGEVKKERTRWTQEPLNPTDWLRPFMRNGRVWTGELPRIGKVHPVLRYVAKL</sequence>
<gene>
    <name evidence="1" type="ORF">PG986_011312</name>
</gene>
<dbReference type="EMBL" id="JAQQWE010000007">
    <property type="protein sequence ID" value="KAK7946991.1"/>
    <property type="molecule type" value="Genomic_DNA"/>
</dbReference>
<reference evidence="1 2" key="1">
    <citation type="submission" date="2023-01" db="EMBL/GenBank/DDBJ databases">
        <title>Analysis of 21 Apiospora genomes using comparative genomics revels a genus with tremendous synthesis potential of carbohydrate active enzymes and secondary metabolites.</title>
        <authorList>
            <person name="Sorensen T."/>
        </authorList>
    </citation>
    <scope>NUCLEOTIDE SEQUENCE [LARGE SCALE GENOMIC DNA]</scope>
    <source>
        <strain evidence="1 2">CBS 24483</strain>
    </source>
</reference>
<evidence type="ECO:0000313" key="2">
    <source>
        <dbReference type="Proteomes" id="UP001391051"/>
    </source>
</evidence>
<proteinExistence type="predicted"/>
<dbReference type="RefSeq" id="XP_066697025.1">
    <property type="nucleotide sequence ID" value="XM_066847534.1"/>
</dbReference>
<dbReference type="GeneID" id="92080596"/>